<protein>
    <recommendedName>
        <fullName evidence="5">Non-haem dioxygenase N-terminal domain-containing protein</fullName>
    </recommendedName>
</protein>
<keyword evidence="2" id="KW-1133">Transmembrane helix</keyword>
<reference evidence="3 4" key="1">
    <citation type="submission" date="2019-01" db="EMBL/GenBank/DDBJ databases">
        <title>Sequencing of cultivated peanut Arachis hypogaea provides insights into genome evolution and oil improvement.</title>
        <authorList>
            <person name="Chen X."/>
        </authorList>
    </citation>
    <scope>NUCLEOTIDE SEQUENCE [LARGE SCALE GENOMIC DNA]</scope>
    <source>
        <strain evidence="4">cv. Fuhuasheng</strain>
        <tissue evidence="3">Leaves</tissue>
    </source>
</reference>
<dbReference type="Proteomes" id="UP000289738">
    <property type="component" value="Chromosome B04"/>
</dbReference>
<dbReference type="InterPro" id="IPR027443">
    <property type="entry name" value="IPNS-like_sf"/>
</dbReference>
<keyword evidence="2" id="KW-0472">Membrane</keyword>
<evidence type="ECO:0008006" key="5">
    <source>
        <dbReference type="Google" id="ProtNLM"/>
    </source>
</evidence>
<evidence type="ECO:0000256" key="2">
    <source>
        <dbReference type="SAM" id="Phobius"/>
    </source>
</evidence>
<keyword evidence="4" id="KW-1185">Reference proteome</keyword>
<dbReference type="Gene3D" id="2.60.120.330">
    <property type="entry name" value="B-lactam Antibiotic, Isopenicillin N Synthase, Chain"/>
    <property type="match status" value="1"/>
</dbReference>
<name>A0A444ZKR3_ARAHY</name>
<evidence type="ECO:0000256" key="1">
    <source>
        <dbReference type="SAM" id="MobiDB-lite"/>
    </source>
</evidence>
<feature type="transmembrane region" description="Helical" evidence="2">
    <location>
        <begin position="316"/>
        <end position="333"/>
    </location>
</feature>
<dbReference type="PANTHER" id="PTHR34945:SF4">
    <property type="entry name" value="2-OXOGLUTARATE (2OG) AND FE(II)-DEPENDENT OXYGENASE SUPERFAMILY PROTEIN"/>
    <property type="match status" value="1"/>
</dbReference>
<dbReference type="OrthoDB" id="1523082at2759"/>
<accession>A0A444ZKR3</accession>
<dbReference type="STRING" id="3818.A0A444ZKR3"/>
<dbReference type="SMR" id="A0A444ZKR3"/>
<dbReference type="PANTHER" id="PTHR34945">
    <property type="entry name" value="2-OXOGLUTARATE (2OG) AND FE(II)-DEPENDENT OXYGENASE SUPERFAMILY PROTEIN"/>
    <property type="match status" value="1"/>
</dbReference>
<dbReference type="EMBL" id="SDMP01000014">
    <property type="protein sequence ID" value="RYR14752.1"/>
    <property type="molecule type" value="Genomic_DNA"/>
</dbReference>
<comment type="caution">
    <text evidence="3">The sequence shown here is derived from an EMBL/GenBank/DDBJ whole genome shotgun (WGS) entry which is preliminary data.</text>
</comment>
<dbReference type="SUPFAM" id="SSF51197">
    <property type="entry name" value="Clavaminate synthase-like"/>
    <property type="match status" value="1"/>
</dbReference>
<dbReference type="AlphaFoldDB" id="A0A444ZKR3"/>
<feature type="region of interest" description="Disordered" evidence="1">
    <location>
        <begin position="1"/>
        <end position="25"/>
    </location>
</feature>
<gene>
    <name evidence="3" type="ORF">Ahy_B04g071439</name>
</gene>
<organism evidence="3 4">
    <name type="scientific">Arachis hypogaea</name>
    <name type="common">Peanut</name>
    <dbReference type="NCBI Taxonomy" id="3818"/>
    <lineage>
        <taxon>Eukaryota</taxon>
        <taxon>Viridiplantae</taxon>
        <taxon>Streptophyta</taxon>
        <taxon>Embryophyta</taxon>
        <taxon>Tracheophyta</taxon>
        <taxon>Spermatophyta</taxon>
        <taxon>Magnoliopsida</taxon>
        <taxon>eudicotyledons</taxon>
        <taxon>Gunneridae</taxon>
        <taxon>Pentapetalae</taxon>
        <taxon>rosids</taxon>
        <taxon>fabids</taxon>
        <taxon>Fabales</taxon>
        <taxon>Fabaceae</taxon>
        <taxon>Papilionoideae</taxon>
        <taxon>50 kb inversion clade</taxon>
        <taxon>dalbergioids sensu lato</taxon>
        <taxon>Dalbergieae</taxon>
        <taxon>Pterocarpus clade</taxon>
        <taxon>Arachis</taxon>
    </lineage>
</organism>
<sequence length="334" mass="37391">MPFTRCNSQIPVPPPSPIPTANGSRSAANATFSEFLEKTLQLPELILPEPHFPPAPAEIDLRSLPMSSADLVIRSSREFGAFRIRCHGIPANDLGTVVDEAEQVFQDSRNAVVQRIGCGGEMIPFVRSRKGVMEFTANKILGNQAHRSFWVHMGNVASRLDSIVEQVTLALQQDKSQEDFKERILETESVISLCRYPHDKAPKQNSAVSAGKRETCDYALRFYLPMEHCIFYVQTERGPLSFDAGREHIVVIVGKQLQEWSNGVFKCVPAAEMIFMPSFHSSSASFSIELTCSLSSNQSLNSSNKNLKMISLTDQILFIFLLAFLYRFICFIYS</sequence>
<evidence type="ECO:0000313" key="3">
    <source>
        <dbReference type="EMBL" id="RYR14752.1"/>
    </source>
</evidence>
<dbReference type="Gramene" id="arahy.Tifrunner.gnm2.ann2.Ah14g352500.1">
    <property type="protein sequence ID" value="arahy.Tifrunner.gnm2.ann2.Ah14g352500.1-CDS"/>
    <property type="gene ID" value="arahy.Tifrunner.gnm2.ann2.Ah14g352500"/>
</dbReference>
<proteinExistence type="predicted"/>
<keyword evidence="2" id="KW-0812">Transmembrane</keyword>
<evidence type="ECO:0000313" key="4">
    <source>
        <dbReference type="Proteomes" id="UP000289738"/>
    </source>
</evidence>